<dbReference type="PANTHER" id="PTHR36307:SF1">
    <property type="entry name" value="FLAGELLA BASAL BODY P-RING FORMATION PROTEIN FLGA"/>
    <property type="match status" value="1"/>
</dbReference>
<dbReference type="Pfam" id="PF13144">
    <property type="entry name" value="ChapFlgA"/>
    <property type="match status" value="1"/>
</dbReference>
<dbReference type="RefSeq" id="WP_005858539.1">
    <property type="nucleotide sequence ID" value="NZ_AAYA01000005.1"/>
</dbReference>
<dbReference type="PANTHER" id="PTHR36307">
    <property type="entry name" value="FLAGELLA BASAL BODY P-RING FORMATION PROTEIN FLGA"/>
    <property type="match status" value="1"/>
</dbReference>
<dbReference type="CDD" id="cd11614">
    <property type="entry name" value="SAF_CpaB_FlgA_like"/>
    <property type="match status" value="1"/>
</dbReference>
<evidence type="ECO:0000259" key="2">
    <source>
        <dbReference type="Pfam" id="PF13144"/>
    </source>
</evidence>
<evidence type="ECO:0000313" key="3">
    <source>
        <dbReference type="EMBL" id="EBA08567.1"/>
    </source>
</evidence>
<keyword evidence="1" id="KW-0732">Signal</keyword>
<dbReference type="AlphaFoldDB" id="A3K308"/>
<dbReference type="Gene3D" id="2.30.30.760">
    <property type="match status" value="1"/>
</dbReference>
<dbReference type="Proteomes" id="UP000005713">
    <property type="component" value="Unassembled WGS sequence"/>
</dbReference>
<comment type="similarity">
    <text evidence="1">Belongs to the FlgA family.</text>
</comment>
<comment type="subcellular location">
    <subcellularLocation>
        <location evidence="1">Periplasm</location>
    </subcellularLocation>
</comment>
<dbReference type="EMBL" id="AAYA01000005">
    <property type="protein sequence ID" value="EBA08567.1"/>
    <property type="molecule type" value="Genomic_DNA"/>
</dbReference>
<dbReference type="NCBIfam" id="TIGR03170">
    <property type="entry name" value="flgA_cterm"/>
    <property type="match status" value="1"/>
</dbReference>
<comment type="caution">
    <text evidence="3">The sequence shown here is derived from an EMBL/GenBank/DDBJ whole genome shotgun (WGS) entry which is preliminary data.</text>
</comment>
<name>A3K308_SAGS3</name>
<keyword evidence="4" id="KW-1185">Reference proteome</keyword>
<organism evidence="3 4">
    <name type="scientific">Sagittula stellata (strain ATCC 700073 / DSM 11524 / E-37)</name>
    <dbReference type="NCBI Taxonomy" id="388399"/>
    <lineage>
        <taxon>Bacteria</taxon>
        <taxon>Pseudomonadati</taxon>
        <taxon>Pseudomonadota</taxon>
        <taxon>Alphaproteobacteria</taxon>
        <taxon>Rhodobacterales</taxon>
        <taxon>Roseobacteraceae</taxon>
        <taxon>Sagittula</taxon>
    </lineage>
</organism>
<proteinExistence type="inferred from homology"/>
<keyword evidence="3" id="KW-0282">Flagellum</keyword>
<accession>A3K308</accession>
<evidence type="ECO:0000313" key="4">
    <source>
        <dbReference type="Proteomes" id="UP000005713"/>
    </source>
</evidence>
<feature type="chain" id="PRO_5005121380" description="Flagella basal body P-ring formation protein FlgA" evidence="1">
    <location>
        <begin position="18"/>
        <end position="138"/>
    </location>
</feature>
<feature type="signal peptide" evidence="1">
    <location>
        <begin position="1"/>
        <end position="17"/>
    </location>
</feature>
<protein>
    <recommendedName>
        <fullName evidence="1">Flagella basal body P-ring formation protein FlgA</fullName>
    </recommendedName>
</protein>
<dbReference type="Gene3D" id="3.90.1210.10">
    <property type="entry name" value="Antifreeze-like/N-acetylneuraminic acid synthase C-terminal domain"/>
    <property type="match status" value="1"/>
</dbReference>
<dbReference type="InterPro" id="IPR039246">
    <property type="entry name" value="Flagellar_FlgA"/>
</dbReference>
<comment type="function">
    <text evidence="1">Involved in the assembly process of the P-ring formation. It may associate with FlgF on the rod constituting a structure essential for the P-ring assembly or may act as a modulator protein for the P-ring assembly.</text>
</comment>
<keyword evidence="3" id="KW-0969">Cilium</keyword>
<dbReference type="GO" id="GO:0042597">
    <property type="term" value="C:periplasmic space"/>
    <property type="evidence" value="ECO:0007669"/>
    <property type="project" value="UniProtKB-SubCell"/>
</dbReference>
<feature type="domain" description="Flagella basal body P-ring formation protein FlgA SAF" evidence="2">
    <location>
        <begin position="18"/>
        <end position="136"/>
    </location>
</feature>
<dbReference type="GO" id="GO:0044780">
    <property type="term" value="P:bacterial-type flagellum assembly"/>
    <property type="evidence" value="ECO:0007669"/>
    <property type="project" value="InterPro"/>
</dbReference>
<evidence type="ECO:0000256" key="1">
    <source>
        <dbReference type="RuleBase" id="RU362063"/>
    </source>
</evidence>
<keyword evidence="3" id="KW-0966">Cell projection</keyword>
<gene>
    <name evidence="3" type="ORF">SSE37_17183</name>
</gene>
<keyword evidence="1" id="KW-0574">Periplasm</keyword>
<dbReference type="InterPro" id="IPR017585">
    <property type="entry name" value="SAF_FlgA"/>
</dbReference>
<dbReference type="OrthoDB" id="7619725at2"/>
<dbReference type="eggNOG" id="COG1261">
    <property type="taxonomic scope" value="Bacteria"/>
</dbReference>
<keyword evidence="1" id="KW-1005">Bacterial flagellum biogenesis</keyword>
<reference evidence="3 4" key="1">
    <citation type="submission" date="2006-06" db="EMBL/GenBank/DDBJ databases">
        <authorList>
            <person name="Moran M.A."/>
            <person name="Ferriera S."/>
            <person name="Johnson J."/>
            <person name="Kravitz S."/>
            <person name="Beeson K."/>
            <person name="Sutton G."/>
            <person name="Rogers Y.-H."/>
            <person name="Friedman R."/>
            <person name="Frazier M."/>
            <person name="Venter J.C."/>
        </authorList>
    </citation>
    <scope>NUCLEOTIDE SEQUENCE [LARGE SCALE GENOMIC DNA]</scope>
    <source>
        <strain evidence="3 4">E-37</strain>
    </source>
</reference>
<sequence>MRLALALLCSLAGGAQAETVVATQTIRPQQIISPDAVRMDQATISGAYVSLDDVIGQESRYVIYPGRPLMIGAVGEPALVDRNQIVELIYAHGGLRILAEGRALDRGAEGERIRVMNSDSRTVLFGTIQPDGSVLVKK</sequence>